<dbReference type="KEGG" id="sapo:SAPIO_CDS3895"/>
<dbReference type="GeneID" id="27722967"/>
<evidence type="ECO:0008006" key="6">
    <source>
        <dbReference type="Google" id="ProtNLM"/>
    </source>
</evidence>
<sequence>MSFNPTSTLLCVSSVSDTVHIFRLANATTSSSSSAALHAVSGALESSTSSRNDRWSRPRSHDGSGDSPTGSAAGSPVSDAADIPAPTSGRGGSSGGATRRQSGSFSSILRRSSQIMGRSVAGVVGSYLPQTVTEMWEPQRDFAYIKLPKSSASSSTHSRATTSTTQPAPTGPLRSVVAMRSNSPEVMVITSDGGFYVFEIDMETGGEGRLTMKFSVLDGDDKLDTLSYGS</sequence>
<dbReference type="VEuPathDB" id="FungiDB:SAPIO_CDS3895"/>
<evidence type="ECO:0000256" key="2">
    <source>
        <dbReference type="ARBA" id="ARBA00022737"/>
    </source>
</evidence>
<evidence type="ECO:0000256" key="3">
    <source>
        <dbReference type="SAM" id="MobiDB-lite"/>
    </source>
</evidence>
<evidence type="ECO:0000313" key="4">
    <source>
        <dbReference type="EMBL" id="KEZ43754.1"/>
    </source>
</evidence>
<dbReference type="EMBL" id="JOWA01000090">
    <property type="protein sequence ID" value="KEZ43754.1"/>
    <property type="molecule type" value="Genomic_DNA"/>
</dbReference>
<accession>A0A084G8U2</accession>
<name>A0A084G8U2_PSEDA</name>
<protein>
    <recommendedName>
        <fullName evidence="6">Autophagy-related protein 18</fullName>
    </recommendedName>
</protein>
<dbReference type="OMA" id="IAISHIR"/>
<gene>
    <name evidence="4" type="ORF">SAPIO_CDS3895</name>
</gene>
<comment type="caution">
    <text evidence="4">The sequence shown here is derived from an EMBL/GenBank/DDBJ whole genome shotgun (WGS) entry which is preliminary data.</text>
</comment>
<dbReference type="RefSeq" id="XP_016643553.1">
    <property type="nucleotide sequence ID" value="XM_016786577.1"/>
</dbReference>
<keyword evidence="1" id="KW-0853">WD repeat</keyword>
<organism evidence="4 5">
    <name type="scientific">Pseudallescheria apiosperma</name>
    <name type="common">Scedosporium apiospermum</name>
    <dbReference type="NCBI Taxonomy" id="563466"/>
    <lineage>
        <taxon>Eukaryota</taxon>
        <taxon>Fungi</taxon>
        <taxon>Dikarya</taxon>
        <taxon>Ascomycota</taxon>
        <taxon>Pezizomycotina</taxon>
        <taxon>Sordariomycetes</taxon>
        <taxon>Hypocreomycetidae</taxon>
        <taxon>Microascales</taxon>
        <taxon>Microascaceae</taxon>
        <taxon>Scedosporium</taxon>
    </lineage>
</organism>
<feature type="region of interest" description="Disordered" evidence="3">
    <location>
        <begin position="150"/>
        <end position="173"/>
    </location>
</feature>
<proteinExistence type="predicted"/>
<dbReference type="Proteomes" id="UP000028545">
    <property type="component" value="Unassembled WGS sequence"/>
</dbReference>
<evidence type="ECO:0000256" key="1">
    <source>
        <dbReference type="ARBA" id="ARBA00022574"/>
    </source>
</evidence>
<keyword evidence="2" id="KW-0677">Repeat</keyword>
<feature type="compositionally biased region" description="Low complexity" evidence="3">
    <location>
        <begin position="96"/>
        <end position="107"/>
    </location>
</feature>
<dbReference type="PANTHER" id="PTHR11227">
    <property type="entry name" value="WD-REPEAT PROTEIN INTERACTING WITH PHOSPHOINOSIDES WIPI -RELATED"/>
    <property type="match status" value="1"/>
</dbReference>
<dbReference type="HOGENOM" id="CLU_1372066_0_0_1"/>
<evidence type="ECO:0000313" key="5">
    <source>
        <dbReference type="Proteomes" id="UP000028545"/>
    </source>
</evidence>
<feature type="compositionally biased region" description="Basic and acidic residues" evidence="3">
    <location>
        <begin position="51"/>
        <end position="64"/>
    </location>
</feature>
<dbReference type="InterPro" id="IPR048720">
    <property type="entry name" value="PROPPIN"/>
</dbReference>
<feature type="compositionally biased region" description="Low complexity" evidence="3">
    <location>
        <begin position="150"/>
        <end position="165"/>
    </location>
</feature>
<dbReference type="OrthoDB" id="1667587at2759"/>
<keyword evidence="5" id="KW-1185">Reference proteome</keyword>
<feature type="region of interest" description="Disordered" evidence="3">
    <location>
        <begin position="44"/>
        <end position="107"/>
    </location>
</feature>
<dbReference type="AlphaFoldDB" id="A0A084G8U2"/>
<reference evidence="4 5" key="1">
    <citation type="journal article" date="2014" name="Genome Announc.">
        <title>Draft genome sequence of the pathogenic fungus Scedosporium apiospermum.</title>
        <authorList>
            <person name="Vandeputte P."/>
            <person name="Ghamrawi S."/>
            <person name="Rechenmann M."/>
            <person name="Iltis A."/>
            <person name="Giraud S."/>
            <person name="Fleury M."/>
            <person name="Thornton C."/>
            <person name="Delhaes L."/>
            <person name="Meyer W."/>
            <person name="Papon N."/>
            <person name="Bouchara J.P."/>
        </authorList>
    </citation>
    <scope>NUCLEOTIDE SEQUENCE [LARGE SCALE GENOMIC DNA]</scope>
    <source>
        <strain evidence="4 5">IHEM 14462</strain>
    </source>
</reference>